<evidence type="ECO:0000256" key="1">
    <source>
        <dbReference type="SAM" id="Phobius"/>
    </source>
</evidence>
<dbReference type="STRING" id="1703779.AMJ83_02540"/>
<proteinExistence type="predicted"/>
<dbReference type="EMBL" id="LJUJ01000002">
    <property type="protein sequence ID" value="KPK64595.1"/>
    <property type="molecule type" value="Genomic_DNA"/>
</dbReference>
<comment type="caution">
    <text evidence="3">The sequence shown here is derived from an EMBL/GenBank/DDBJ whole genome shotgun (WGS) entry which is preliminary data.</text>
</comment>
<dbReference type="Pfam" id="PF03793">
    <property type="entry name" value="PASTA"/>
    <property type="match status" value="3"/>
</dbReference>
<dbReference type="Proteomes" id="UP000051373">
    <property type="component" value="Unassembled WGS sequence"/>
</dbReference>
<dbReference type="CDD" id="cd06577">
    <property type="entry name" value="PASTA_pknB"/>
    <property type="match status" value="3"/>
</dbReference>
<dbReference type="Gene3D" id="3.30.10.20">
    <property type="match status" value="3"/>
</dbReference>
<feature type="domain" description="PASTA" evidence="2">
    <location>
        <begin position="101"/>
        <end position="168"/>
    </location>
</feature>
<reference evidence="3 4" key="1">
    <citation type="journal article" date="2015" name="Microbiome">
        <title>Genomic resolution of linkages in carbon, nitrogen, and sulfur cycling among widespread estuary sediment bacteria.</title>
        <authorList>
            <person name="Baker B.J."/>
            <person name="Lazar C.S."/>
            <person name="Teske A.P."/>
            <person name="Dick G.J."/>
        </authorList>
    </citation>
    <scope>NUCLEOTIDE SEQUENCE [LARGE SCALE GENOMIC DNA]</scope>
    <source>
        <strain evidence="3">SM23_42</strain>
    </source>
</reference>
<evidence type="ECO:0000313" key="4">
    <source>
        <dbReference type="Proteomes" id="UP000051373"/>
    </source>
</evidence>
<keyword evidence="1" id="KW-0472">Membrane</keyword>
<protein>
    <recommendedName>
        <fullName evidence="2">PASTA domain-containing protein</fullName>
    </recommendedName>
</protein>
<accession>A0A0S8FVA3</accession>
<dbReference type="PROSITE" id="PS51178">
    <property type="entry name" value="PASTA"/>
    <property type="match status" value="3"/>
</dbReference>
<evidence type="ECO:0000259" key="2">
    <source>
        <dbReference type="PROSITE" id="PS51178"/>
    </source>
</evidence>
<organism evidence="3 4">
    <name type="scientific">candidate division WOR_3 bacterium SM23_42</name>
    <dbReference type="NCBI Taxonomy" id="1703779"/>
    <lineage>
        <taxon>Bacteria</taxon>
        <taxon>Bacteria division WOR-3</taxon>
    </lineage>
</organism>
<feature type="domain" description="PASTA" evidence="2">
    <location>
        <begin position="34"/>
        <end position="100"/>
    </location>
</feature>
<feature type="domain" description="PASTA" evidence="2">
    <location>
        <begin position="169"/>
        <end position="234"/>
    </location>
</feature>
<evidence type="ECO:0000313" key="3">
    <source>
        <dbReference type="EMBL" id="KPK64595.1"/>
    </source>
</evidence>
<dbReference type="AlphaFoldDB" id="A0A0S8FVA3"/>
<dbReference type="InterPro" id="IPR005543">
    <property type="entry name" value="PASTA_dom"/>
</dbReference>
<keyword evidence="1" id="KW-1133">Transmembrane helix</keyword>
<name>A0A0S8FVA3_UNCW3</name>
<feature type="transmembrane region" description="Helical" evidence="1">
    <location>
        <begin position="6"/>
        <end position="26"/>
    </location>
</feature>
<gene>
    <name evidence="3" type="ORF">AMJ83_02540</name>
</gene>
<keyword evidence="1" id="KW-0812">Transmembrane</keyword>
<sequence>MRRTLIYSGIILAFFVVGILAANFLIMPLLVGRGEEVVVPNVCDLVLEAAIQELNTAELQGVVVERRFDRIIEEGHVIVQEPLPDAHVKKGRIINLTVSLGPETINVPYLSGVNYEQGVLIINNIGLVVAKVDSVFSDSVGAGRIIGTVPEAGTDAKRGDGVRLILSKGIIHRMPSLVGTQLSQAQVLLERMGLVIGGVEEVQGSGRKGTIIVQNPEPDRIVNRGDTVTVMVIK</sequence>
<dbReference type="SMART" id="SM00740">
    <property type="entry name" value="PASTA"/>
    <property type="match status" value="3"/>
</dbReference>